<evidence type="ECO:0000256" key="1">
    <source>
        <dbReference type="SAM" id="Phobius"/>
    </source>
</evidence>
<feature type="transmembrane region" description="Helical" evidence="1">
    <location>
        <begin position="7"/>
        <end position="27"/>
    </location>
</feature>
<accession>A0A366MC34</accession>
<keyword evidence="1" id="KW-0812">Transmembrane</keyword>
<gene>
    <name evidence="2" type="ORF">ALNOE001_06900</name>
</gene>
<evidence type="ECO:0000313" key="2">
    <source>
        <dbReference type="EMBL" id="RBQ23801.1"/>
    </source>
</evidence>
<dbReference type="AlphaFoldDB" id="A0A366MC34"/>
<name>A0A366MC34_9EURY</name>
<evidence type="ECO:0000313" key="3">
    <source>
        <dbReference type="Proteomes" id="UP000253099"/>
    </source>
</evidence>
<feature type="transmembrane region" description="Helical" evidence="1">
    <location>
        <begin position="61"/>
        <end position="82"/>
    </location>
</feature>
<feature type="transmembrane region" description="Helical" evidence="1">
    <location>
        <begin position="33"/>
        <end position="49"/>
    </location>
</feature>
<proteinExistence type="predicted"/>
<reference evidence="2 3" key="1">
    <citation type="submission" date="2018-06" db="EMBL/GenBank/DDBJ databases">
        <title>Genomic insight into two independent archaeal endosymbiosis events.</title>
        <authorList>
            <person name="Lind A.E."/>
            <person name="Lewis W.H."/>
            <person name="Spang A."/>
            <person name="Guy L."/>
            <person name="Embley M.T."/>
            <person name="Ettema T.J.G."/>
        </authorList>
    </citation>
    <scope>NUCLEOTIDE SEQUENCE [LARGE SCALE GENOMIC DNA]</scope>
    <source>
        <strain evidence="2">NOE</strain>
    </source>
</reference>
<keyword evidence="3" id="KW-1185">Reference proteome</keyword>
<keyword evidence="1" id="KW-1133">Transmembrane helix</keyword>
<dbReference type="Proteomes" id="UP000253099">
    <property type="component" value="Unassembled WGS sequence"/>
</dbReference>
<dbReference type="EMBL" id="NIZT01000019">
    <property type="protein sequence ID" value="RBQ23801.1"/>
    <property type="molecule type" value="Genomic_DNA"/>
</dbReference>
<comment type="caution">
    <text evidence="2">The sequence shown here is derived from an EMBL/GenBank/DDBJ whole genome shotgun (WGS) entry which is preliminary data.</text>
</comment>
<sequence length="85" mass="9669">MNKEKDFIILVSLVAIGIIIASGLTVIIQRWEVIPVTIFAIIMFPLILLQNTEKFTHITENLENIVFIITLAIIVISFIVLYKPM</sequence>
<protein>
    <submittedName>
        <fullName evidence="2">Uncharacterized protein</fullName>
    </submittedName>
</protein>
<keyword evidence="1" id="KW-0472">Membrane</keyword>
<organism evidence="2 3">
    <name type="scientific">Candidatus Methanobinarius endosymbioticus</name>
    <dbReference type="NCBI Taxonomy" id="2006182"/>
    <lineage>
        <taxon>Archaea</taxon>
        <taxon>Methanobacteriati</taxon>
        <taxon>Methanobacteriota</taxon>
        <taxon>Methanomada group</taxon>
        <taxon>Methanobacteria</taxon>
        <taxon>Methanobacteriales</taxon>
        <taxon>Methanobacteriaceae</taxon>
        <taxon>Candidatus Methanobinarius</taxon>
    </lineage>
</organism>